<gene>
    <name evidence="13" type="ORF">KC717_06215</name>
</gene>
<feature type="domain" description="Threonyl/alanyl tRNA synthetase SAD" evidence="12">
    <location>
        <begin position="112"/>
        <end position="162"/>
    </location>
</feature>
<dbReference type="GO" id="GO:0005524">
    <property type="term" value="F:ATP binding"/>
    <property type="evidence" value="ECO:0007669"/>
    <property type="project" value="UniProtKB-KW"/>
</dbReference>
<dbReference type="GO" id="GO:0006435">
    <property type="term" value="P:threonyl-tRNA aminoacylation"/>
    <property type="evidence" value="ECO:0007669"/>
    <property type="project" value="TreeGrafter"/>
</dbReference>
<dbReference type="FunFam" id="3.30.980.10:FF:000005">
    <property type="entry name" value="Threonyl-tRNA synthetase, mitochondrial"/>
    <property type="match status" value="1"/>
</dbReference>
<dbReference type="Gene3D" id="3.30.980.10">
    <property type="entry name" value="Threonyl-trna Synthetase, Chain A, domain 2"/>
    <property type="match status" value="1"/>
</dbReference>
<dbReference type="InterPro" id="IPR012947">
    <property type="entry name" value="tRNA_SAD"/>
</dbReference>
<evidence type="ECO:0000256" key="8">
    <source>
        <dbReference type="ARBA" id="ARBA00022917"/>
    </source>
</evidence>
<dbReference type="Proteomes" id="UP000754563">
    <property type="component" value="Unassembled WGS sequence"/>
</dbReference>
<keyword evidence="6" id="KW-0067">ATP-binding</keyword>
<reference evidence="13" key="2">
    <citation type="journal article" date="2021" name="Microbiome">
        <title>Successional dynamics and alternative stable states in a saline activated sludge microbial community over 9 years.</title>
        <authorList>
            <person name="Wang Y."/>
            <person name="Ye J."/>
            <person name="Ju F."/>
            <person name="Liu L."/>
            <person name="Boyd J.A."/>
            <person name="Deng Y."/>
            <person name="Parks D.H."/>
            <person name="Jiang X."/>
            <person name="Yin X."/>
            <person name="Woodcroft B.J."/>
            <person name="Tyson G.W."/>
            <person name="Hugenholtz P."/>
            <person name="Polz M.F."/>
            <person name="Zhang T."/>
        </authorList>
    </citation>
    <scope>NUCLEOTIDE SEQUENCE</scope>
    <source>
        <strain evidence="13">HKST-UBA11</strain>
    </source>
</reference>
<dbReference type="GO" id="GO:0004829">
    <property type="term" value="F:threonine-tRNA ligase activity"/>
    <property type="evidence" value="ECO:0007669"/>
    <property type="project" value="UniProtKB-EC"/>
</dbReference>
<feature type="non-terminal residue" evidence="13">
    <location>
        <position position="257"/>
    </location>
</feature>
<dbReference type="SUPFAM" id="SSF55681">
    <property type="entry name" value="Class II aaRS and biotin synthetases"/>
    <property type="match status" value="1"/>
</dbReference>
<keyword evidence="5" id="KW-0547">Nucleotide-binding</keyword>
<evidence type="ECO:0000256" key="5">
    <source>
        <dbReference type="ARBA" id="ARBA00022741"/>
    </source>
</evidence>
<reference evidence="13" key="1">
    <citation type="submission" date="2020-04" db="EMBL/GenBank/DDBJ databases">
        <authorList>
            <person name="Zhang T."/>
        </authorList>
    </citation>
    <scope>NUCLEOTIDE SEQUENCE</scope>
    <source>
        <strain evidence="13">HKST-UBA11</strain>
    </source>
</reference>
<keyword evidence="9" id="KW-0030">Aminoacyl-tRNA synthetase</keyword>
<keyword evidence="4 13" id="KW-0436">Ligase</keyword>
<dbReference type="SUPFAM" id="SSF55186">
    <property type="entry name" value="ThrRS/AlaRS common domain"/>
    <property type="match status" value="1"/>
</dbReference>
<accession>A0A955L9P2</accession>
<organism evidence="13 14">
    <name type="scientific">Candidatus Dojkabacteria bacterium</name>
    <dbReference type="NCBI Taxonomy" id="2099670"/>
    <lineage>
        <taxon>Bacteria</taxon>
        <taxon>Candidatus Dojkabacteria</taxon>
    </lineage>
</organism>
<evidence type="ECO:0000256" key="3">
    <source>
        <dbReference type="ARBA" id="ARBA00022555"/>
    </source>
</evidence>
<evidence type="ECO:0000256" key="2">
    <source>
        <dbReference type="ARBA" id="ARBA00013163"/>
    </source>
</evidence>
<sequence length="257" mass="29310">MTQADRTQLSEIEIQRHSFAHVLAMAALRVFKNTKIGIGAVVDNGFYQDFQFETPIGKSDLEKIEREMQSIIEEEVSFQQLFVSKEQAFDILNLQGQIFKTEILQNIAEEQVSFYRTGKEFIDLCRGPHVDHTGKLGAFKLISISGVYWNNDKTRPQLQRILGVSFPTEAELSNYFKEREAKKEKDHRKLGQKLDLFTFVADNGSGLPIWLPKGFSVIDTIRNFVRKEQSKAGYTYVSTPSIVKSSVFEDSSVPQSK</sequence>
<evidence type="ECO:0000256" key="4">
    <source>
        <dbReference type="ARBA" id="ARBA00022598"/>
    </source>
</evidence>
<evidence type="ECO:0000256" key="9">
    <source>
        <dbReference type="ARBA" id="ARBA00023146"/>
    </source>
</evidence>
<evidence type="ECO:0000313" key="14">
    <source>
        <dbReference type="Proteomes" id="UP000754563"/>
    </source>
</evidence>
<keyword evidence="8" id="KW-0648">Protein biosynthesis</keyword>
<dbReference type="Gene3D" id="3.30.930.10">
    <property type="entry name" value="Bira Bifunctional Protein, Domain 2"/>
    <property type="match status" value="1"/>
</dbReference>
<keyword evidence="3" id="KW-0820">tRNA-binding</keyword>
<evidence type="ECO:0000256" key="7">
    <source>
        <dbReference type="ARBA" id="ARBA00022884"/>
    </source>
</evidence>
<dbReference type="Pfam" id="PF07973">
    <property type="entry name" value="tRNA_SAD"/>
    <property type="match status" value="1"/>
</dbReference>
<evidence type="ECO:0000256" key="6">
    <source>
        <dbReference type="ARBA" id="ARBA00022840"/>
    </source>
</evidence>
<dbReference type="AlphaFoldDB" id="A0A955L9P2"/>
<dbReference type="Gene3D" id="3.30.54.20">
    <property type="match status" value="1"/>
</dbReference>
<dbReference type="InterPro" id="IPR045864">
    <property type="entry name" value="aa-tRNA-synth_II/BPL/LPL"/>
</dbReference>
<dbReference type="EMBL" id="JAGQLH010000098">
    <property type="protein sequence ID" value="MCA9386212.1"/>
    <property type="molecule type" value="Genomic_DNA"/>
</dbReference>
<proteinExistence type="inferred from homology"/>
<protein>
    <recommendedName>
        <fullName evidence="2">threonine--tRNA ligase</fullName>
        <ecNumber evidence="2">6.1.1.3</ecNumber>
    </recommendedName>
    <alternativeName>
        <fullName evidence="10">Threonyl-tRNA synthetase</fullName>
    </alternativeName>
</protein>
<evidence type="ECO:0000256" key="1">
    <source>
        <dbReference type="ARBA" id="ARBA00008226"/>
    </source>
</evidence>
<dbReference type="GO" id="GO:0000049">
    <property type="term" value="F:tRNA binding"/>
    <property type="evidence" value="ECO:0007669"/>
    <property type="project" value="UniProtKB-KW"/>
</dbReference>
<evidence type="ECO:0000256" key="10">
    <source>
        <dbReference type="ARBA" id="ARBA00031900"/>
    </source>
</evidence>
<dbReference type="PANTHER" id="PTHR11451">
    <property type="entry name" value="THREONINE-TRNA LIGASE"/>
    <property type="match status" value="1"/>
</dbReference>
<dbReference type="InterPro" id="IPR018163">
    <property type="entry name" value="Thr/Ala-tRNA-synth_IIc_edit"/>
</dbReference>
<dbReference type="EC" id="6.1.1.3" evidence="2"/>
<comment type="catalytic activity">
    <reaction evidence="11">
        <text>tRNA(Thr) + L-threonine + ATP = L-threonyl-tRNA(Thr) + AMP + diphosphate + H(+)</text>
        <dbReference type="Rhea" id="RHEA:24624"/>
        <dbReference type="Rhea" id="RHEA-COMP:9670"/>
        <dbReference type="Rhea" id="RHEA-COMP:9704"/>
        <dbReference type="ChEBI" id="CHEBI:15378"/>
        <dbReference type="ChEBI" id="CHEBI:30616"/>
        <dbReference type="ChEBI" id="CHEBI:33019"/>
        <dbReference type="ChEBI" id="CHEBI:57926"/>
        <dbReference type="ChEBI" id="CHEBI:78442"/>
        <dbReference type="ChEBI" id="CHEBI:78534"/>
        <dbReference type="ChEBI" id="CHEBI:456215"/>
        <dbReference type="EC" id="6.1.1.3"/>
    </reaction>
</comment>
<keyword evidence="7" id="KW-0694">RNA-binding</keyword>
<dbReference type="SMART" id="SM00863">
    <property type="entry name" value="tRNA_SAD"/>
    <property type="match status" value="1"/>
</dbReference>
<evidence type="ECO:0000313" key="13">
    <source>
        <dbReference type="EMBL" id="MCA9386212.1"/>
    </source>
</evidence>
<evidence type="ECO:0000259" key="12">
    <source>
        <dbReference type="SMART" id="SM00863"/>
    </source>
</evidence>
<name>A0A955L9P2_9BACT</name>
<evidence type="ECO:0000256" key="11">
    <source>
        <dbReference type="ARBA" id="ARBA00049515"/>
    </source>
</evidence>
<comment type="caution">
    <text evidence="13">The sequence shown here is derived from an EMBL/GenBank/DDBJ whole genome shotgun (WGS) entry which is preliminary data.</text>
</comment>
<comment type="similarity">
    <text evidence="1">Belongs to the class-II aminoacyl-tRNA synthetase family.</text>
</comment>
<dbReference type="PANTHER" id="PTHR11451:SF44">
    <property type="entry name" value="THREONINE--TRNA LIGASE, CHLOROPLASTIC_MITOCHONDRIAL 2"/>
    <property type="match status" value="1"/>
</dbReference>